<dbReference type="RefSeq" id="WP_123879861.1">
    <property type="nucleotide sequence ID" value="NZ_CP033920.1"/>
</dbReference>
<evidence type="ECO:0000313" key="3">
    <source>
        <dbReference type="EMBL" id="STC94761.1"/>
    </source>
</evidence>
<feature type="coiled-coil region" evidence="1">
    <location>
        <begin position="197"/>
        <end position="224"/>
    </location>
</feature>
<dbReference type="EMBL" id="UFVQ01000003">
    <property type="protein sequence ID" value="STC94761.1"/>
    <property type="molecule type" value="Genomic_DNA"/>
</dbReference>
<keyword evidence="1" id="KW-0175">Coiled coil</keyword>
<accession>A0A3G6NDS5</accession>
<reference evidence="5" key="2">
    <citation type="submission" date="2018-11" db="EMBL/GenBank/DDBJ databases">
        <title>Proposal to divide the Flavobacteriaceae and reorganize its genera based on Amino Acid Identity values calculated from whole genome sequences.</title>
        <authorList>
            <person name="Nicholson A.C."/>
            <person name="Gulvik C.A."/>
            <person name="Whitney A.M."/>
            <person name="Humrighouse B.W."/>
            <person name="Bell M."/>
            <person name="Holmes B."/>
            <person name="Steigerwalt A.G."/>
            <person name="Villarma A."/>
            <person name="Sheth M."/>
            <person name="Batra D."/>
            <person name="Pryor J."/>
            <person name="Bernardet J.-F."/>
            <person name="Hugo C."/>
            <person name="Kampfer P."/>
            <person name="Newman J."/>
            <person name="McQuiston J.R."/>
        </authorList>
    </citation>
    <scope>NUCLEOTIDE SEQUENCE [LARGE SCALE GENOMIC DNA]</scope>
    <source>
        <strain evidence="5">G0188</strain>
    </source>
</reference>
<accession>A0A376DT78</accession>
<name>A0A376DT78_CHRCU</name>
<dbReference type="Proteomes" id="UP000255224">
    <property type="component" value="Unassembled WGS sequence"/>
</dbReference>
<protein>
    <submittedName>
        <fullName evidence="3">Uncharacterized protein</fullName>
    </submittedName>
</protein>
<sequence>MEQSKHSEESIIKLGEKLIKELNLEYSSNTLARWMSHYVAELVTNINEAKSESEKKQLQNECCDIILKLWSQRDDLPIKQPLEDLKSVLEILKILHEEKEAIIIPRWLEYNALPRNNEWATFVDLVKNNSEKIISKVIQINLHKDILLKDQEWMKENKQFLTREQISFLEIAEVFSDFDKNLGVIDLNNFEMSDDNISKAEYMFKELEGLVDEQKNELSRIKENFYKKNDDRK</sequence>
<dbReference type="Proteomes" id="UP000273270">
    <property type="component" value="Chromosome"/>
</dbReference>
<reference evidence="2" key="3">
    <citation type="submission" date="2018-11" db="EMBL/GenBank/DDBJ databases">
        <title>Proposal to divide the Flavobacteriaceae and reorganize its genera based on Amino Acid Identity values calculated from whole genome sequences.</title>
        <authorList>
            <person name="Nicholson A.C."/>
            <person name="Gulvik C.A."/>
            <person name="Whitney A.M."/>
            <person name="Humrighouse B.W."/>
            <person name="Bell M."/>
            <person name="Holmes B."/>
            <person name="Steigerwalt A."/>
            <person name="Villarma A."/>
            <person name="Sheth M."/>
            <person name="Batra D."/>
            <person name="Pryor J."/>
            <person name="Bernardet J.-F."/>
            <person name="Hugo C."/>
            <person name="Kampfer P."/>
            <person name="Newman J."/>
            <person name="Mcquiston J.R."/>
        </authorList>
    </citation>
    <scope>NUCLEOTIDE SEQUENCE [LARGE SCALE GENOMIC DNA]</scope>
    <source>
        <strain evidence="2">G0188</strain>
    </source>
</reference>
<dbReference type="KEGG" id="ccau:EG346_15755"/>
<reference evidence="3 4" key="1">
    <citation type="submission" date="2018-06" db="EMBL/GenBank/DDBJ databases">
        <authorList>
            <consortium name="Pathogen Informatics"/>
            <person name="Doyle S."/>
        </authorList>
    </citation>
    <scope>NUCLEOTIDE SEQUENCE [LARGE SCALE GENOMIC DNA]</scope>
    <source>
        <strain evidence="3 4">NCTC13533</strain>
    </source>
</reference>
<evidence type="ECO:0000313" key="5">
    <source>
        <dbReference type="Proteomes" id="UP000273270"/>
    </source>
</evidence>
<evidence type="ECO:0000313" key="4">
    <source>
        <dbReference type="Proteomes" id="UP000255224"/>
    </source>
</evidence>
<evidence type="ECO:0000256" key="1">
    <source>
        <dbReference type="SAM" id="Coils"/>
    </source>
</evidence>
<keyword evidence="5" id="KW-1185">Reference proteome</keyword>
<dbReference type="EMBL" id="CP033920">
    <property type="protein sequence ID" value="AZA49541.1"/>
    <property type="molecule type" value="Genomic_DNA"/>
</dbReference>
<proteinExistence type="predicted"/>
<organism evidence="3 4">
    <name type="scientific">Chryseobacterium carnipullorum</name>
    <dbReference type="NCBI Taxonomy" id="1124835"/>
    <lineage>
        <taxon>Bacteria</taxon>
        <taxon>Pseudomonadati</taxon>
        <taxon>Bacteroidota</taxon>
        <taxon>Flavobacteriia</taxon>
        <taxon>Flavobacteriales</taxon>
        <taxon>Weeksellaceae</taxon>
        <taxon>Chryseobacterium group</taxon>
        <taxon>Chryseobacterium</taxon>
    </lineage>
</organism>
<dbReference type="OrthoDB" id="4166375at2"/>
<gene>
    <name evidence="2" type="ORF">EG346_15755</name>
    <name evidence="3" type="ORF">NCTC13533_01664</name>
</gene>
<evidence type="ECO:0000313" key="2">
    <source>
        <dbReference type="EMBL" id="AZA49541.1"/>
    </source>
</evidence>
<dbReference type="AlphaFoldDB" id="A0A376DT78"/>